<protein>
    <submittedName>
        <fullName evidence="3">Uncharacterized protein</fullName>
    </submittedName>
</protein>
<keyword evidence="2" id="KW-0732">Signal</keyword>
<organism evidence="3 4">
    <name type="scientific">Alcanivorax sediminis</name>
    <dbReference type="NCBI Taxonomy" id="2663008"/>
    <lineage>
        <taxon>Bacteria</taxon>
        <taxon>Pseudomonadati</taxon>
        <taxon>Pseudomonadota</taxon>
        <taxon>Gammaproteobacteria</taxon>
        <taxon>Oceanospirillales</taxon>
        <taxon>Alcanivoracaceae</taxon>
        <taxon>Alcanivorax</taxon>
    </lineage>
</organism>
<comment type="caution">
    <text evidence="3">The sequence shown here is derived from an EMBL/GenBank/DDBJ whole genome shotgun (WGS) entry which is preliminary data.</text>
</comment>
<dbReference type="RefSeq" id="WP_153499851.1">
    <property type="nucleotide sequence ID" value="NZ_WIRE01000001.1"/>
</dbReference>
<sequence length="197" mass="22353">MIWGKAILNLTLVCWVLAPGSTLAGPDLSPKQQSALEHVLGPRPEIRNYSQQDQFVTDLLAWKARRESLTEKLRAGEDILPPQPEKPDDWHHVTGPEDLDTALQNAEGYQQPRYKEARRYDRTTHISFPLPPLGKQQLAKERLEPVRPPLRAITNETVPAPLLDETSQLQREMAARQADLPLPSLETQRIVSHSELR</sequence>
<feature type="region of interest" description="Disordered" evidence="1">
    <location>
        <begin position="173"/>
        <end position="197"/>
    </location>
</feature>
<dbReference type="EMBL" id="WIRE01000001">
    <property type="protein sequence ID" value="MQX52864.1"/>
    <property type="molecule type" value="Genomic_DNA"/>
</dbReference>
<keyword evidence="4" id="KW-1185">Reference proteome</keyword>
<evidence type="ECO:0000256" key="1">
    <source>
        <dbReference type="SAM" id="MobiDB-lite"/>
    </source>
</evidence>
<dbReference type="Proteomes" id="UP000469421">
    <property type="component" value="Unassembled WGS sequence"/>
</dbReference>
<evidence type="ECO:0000256" key="2">
    <source>
        <dbReference type="SAM" id="SignalP"/>
    </source>
</evidence>
<accession>A0A6N7LUI3</accession>
<feature type="chain" id="PRO_5027105829" evidence="2">
    <location>
        <begin position="25"/>
        <end position="197"/>
    </location>
</feature>
<feature type="signal peptide" evidence="2">
    <location>
        <begin position="1"/>
        <end position="24"/>
    </location>
</feature>
<reference evidence="3 4" key="1">
    <citation type="submission" date="2019-10" db="EMBL/GenBank/DDBJ databases">
        <title>Alcanivorax sp.PA15-N-34 draft genome sequence.</title>
        <authorList>
            <person name="Liao X."/>
            <person name="Shao Z."/>
        </authorList>
    </citation>
    <scope>NUCLEOTIDE SEQUENCE [LARGE SCALE GENOMIC DNA]</scope>
    <source>
        <strain evidence="3 4">PA15-N-34</strain>
    </source>
</reference>
<proteinExistence type="predicted"/>
<gene>
    <name evidence="3" type="ORF">GFN93_06355</name>
</gene>
<evidence type="ECO:0000313" key="3">
    <source>
        <dbReference type="EMBL" id="MQX52864.1"/>
    </source>
</evidence>
<dbReference type="AlphaFoldDB" id="A0A6N7LUI3"/>
<evidence type="ECO:0000313" key="4">
    <source>
        <dbReference type="Proteomes" id="UP000469421"/>
    </source>
</evidence>
<name>A0A6N7LUI3_9GAMM</name>